<reference evidence="1" key="1">
    <citation type="submission" date="2015-08" db="UniProtKB">
        <authorList>
            <consortium name="WormBaseParasite"/>
        </authorList>
    </citation>
    <scope>IDENTIFICATION</scope>
</reference>
<evidence type="ECO:0000313" key="1">
    <source>
        <dbReference type="WBParaSite" id="SSTP_0001157800.1"/>
    </source>
</evidence>
<dbReference type="WBParaSite" id="SSTP_0001157800.1">
    <property type="protein sequence ID" value="SSTP_0001157800.1"/>
    <property type="gene ID" value="SSTP_0001157800"/>
</dbReference>
<sequence length="76" mass="8675">MLIEEVADSIEEIVRNHGMGISYFGDISITSLIKENNLLINYQTTEGSDMCDEFKKVMLEVVEDFYSIKNGTILCY</sequence>
<organism evidence="1">
    <name type="scientific">Strongyloides stercoralis</name>
    <name type="common">Threadworm</name>
    <dbReference type="NCBI Taxonomy" id="6248"/>
    <lineage>
        <taxon>Eukaryota</taxon>
        <taxon>Metazoa</taxon>
        <taxon>Ecdysozoa</taxon>
        <taxon>Nematoda</taxon>
        <taxon>Chromadorea</taxon>
        <taxon>Rhabditida</taxon>
        <taxon>Tylenchina</taxon>
        <taxon>Panagrolaimomorpha</taxon>
        <taxon>Strongyloidoidea</taxon>
        <taxon>Strongyloididae</taxon>
        <taxon>Strongyloides</taxon>
    </lineage>
</organism>
<proteinExistence type="predicted"/>
<dbReference type="AlphaFoldDB" id="A0A0K0EQ49"/>
<protein>
    <submittedName>
        <fullName evidence="1">Imm40 domain-containing protein</fullName>
    </submittedName>
</protein>
<accession>A0A0K0EQ49</accession>
<name>A0A0K0EQ49_STRER</name>